<evidence type="ECO:0000256" key="1">
    <source>
        <dbReference type="SAM" id="Phobius"/>
    </source>
</evidence>
<gene>
    <name evidence="2" type="ORF">YS_M60-F11.202</name>
</gene>
<keyword evidence="1" id="KW-0472">Membrane</keyword>
<reference evidence="2" key="1">
    <citation type="journal article" date="2007" name="Science">
        <title>Candidatus Chloracidobacterium thermophilum: an aerobic phototrophic Acidobacterium.</title>
        <authorList>
            <person name="Bryant D.A."/>
            <person name="Costas A.M."/>
            <person name="Maresca J.A."/>
            <person name="Chew A.G."/>
            <person name="Klatt C.G."/>
            <person name="Bateson M.M."/>
            <person name="Tallon L.J."/>
            <person name="Hostetler J."/>
            <person name="Nelson W.C."/>
            <person name="Heidelberg J.F."/>
            <person name="Ward D.M."/>
        </authorList>
    </citation>
    <scope>NUCLEOTIDE SEQUENCE</scope>
</reference>
<dbReference type="AlphaFoldDB" id="A8DJV9"/>
<dbReference type="EMBL" id="EF531339">
    <property type="protein sequence ID" value="ABV27261.1"/>
    <property type="molecule type" value="Genomic_DNA"/>
</dbReference>
<name>A8DJV9_9BACT</name>
<accession>A8DJV9</accession>
<keyword evidence="1" id="KW-1133">Transmembrane helix</keyword>
<protein>
    <submittedName>
        <fullName evidence="2">Uncharacterized protein</fullName>
    </submittedName>
</protein>
<keyword evidence="1" id="KW-0812">Transmembrane</keyword>
<feature type="transmembrane region" description="Helical" evidence="1">
    <location>
        <begin position="20"/>
        <end position="44"/>
    </location>
</feature>
<proteinExistence type="predicted"/>
<sequence>MHLVFPPLLSHPQALLDANPLMTLGLMGFHFAHSLAFILPFCCLF</sequence>
<evidence type="ECO:0000313" key="2">
    <source>
        <dbReference type="EMBL" id="ABV27261.1"/>
    </source>
</evidence>
<organism evidence="2">
    <name type="scientific">Chloracidobacterium thermophilum</name>
    <dbReference type="NCBI Taxonomy" id="458033"/>
    <lineage>
        <taxon>Bacteria</taxon>
        <taxon>Pseudomonadati</taxon>
        <taxon>Acidobacteriota</taxon>
        <taxon>Terriglobia</taxon>
        <taxon>Terriglobales</taxon>
        <taxon>Acidobacteriaceae</taxon>
        <taxon>Chloracidobacterium</taxon>
    </lineage>
</organism>